<protein>
    <recommendedName>
        <fullName evidence="2">ER-bound oxygenase mpaB/mpaB'/Rubber oxygenase catalytic domain-containing protein</fullName>
    </recommendedName>
</protein>
<dbReference type="Proteomes" id="UP000006820">
    <property type="component" value="Chromosome"/>
</dbReference>
<organism evidence="3 4">
    <name type="scientific">Nocardia farcinica (strain IFM 10152)</name>
    <dbReference type="NCBI Taxonomy" id="247156"/>
    <lineage>
        <taxon>Bacteria</taxon>
        <taxon>Bacillati</taxon>
        <taxon>Actinomycetota</taxon>
        <taxon>Actinomycetes</taxon>
        <taxon>Mycobacteriales</taxon>
        <taxon>Nocardiaceae</taxon>
        <taxon>Nocardia</taxon>
    </lineage>
</organism>
<gene>
    <name evidence="3" type="ordered locus">NFA_47440</name>
</gene>
<dbReference type="STRING" id="247156.NFA_47440"/>
<name>Q5YQE5_NOCFA</name>
<evidence type="ECO:0000313" key="3">
    <source>
        <dbReference type="EMBL" id="BAD59596.1"/>
    </source>
</evidence>
<dbReference type="eggNOG" id="COG3662">
    <property type="taxonomic scope" value="Bacteria"/>
</dbReference>
<proteinExistence type="predicted"/>
<dbReference type="PANTHER" id="PTHR36151">
    <property type="entry name" value="BLR2777 PROTEIN"/>
    <property type="match status" value="1"/>
</dbReference>
<feature type="region of interest" description="Disordered" evidence="1">
    <location>
        <begin position="1"/>
        <end position="26"/>
    </location>
</feature>
<accession>Q5YQE5</accession>
<dbReference type="InterPro" id="IPR018713">
    <property type="entry name" value="MPAB/Lcp_cat_dom"/>
</dbReference>
<dbReference type="KEGG" id="nfa:NFA_47440"/>
<dbReference type="GO" id="GO:0016491">
    <property type="term" value="F:oxidoreductase activity"/>
    <property type="evidence" value="ECO:0007669"/>
    <property type="project" value="InterPro"/>
</dbReference>
<reference evidence="3 4" key="1">
    <citation type="journal article" date="2004" name="Proc. Natl. Acad. Sci. U.S.A.">
        <title>The complete genomic sequence of Nocardia farcinica IFM 10152.</title>
        <authorList>
            <person name="Ishikawa J."/>
            <person name="Yamashita A."/>
            <person name="Mikami Y."/>
            <person name="Hoshino Y."/>
            <person name="Kurita H."/>
            <person name="Hotta K."/>
            <person name="Shiba T."/>
            <person name="Hattori M."/>
        </authorList>
    </citation>
    <scope>NUCLEOTIDE SEQUENCE [LARGE SCALE GENOMIC DNA]</scope>
    <source>
        <strain evidence="3 4">IFM 10152</strain>
    </source>
</reference>
<evidence type="ECO:0000259" key="2">
    <source>
        <dbReference type="Pfam" id="PF09995"/>
    </source>
</evidence>
<evidence type="ECO:0000313" key="4">
    <source>
        <dbReference type="Proteomes" id="UP000006820"/>
    </source>
</evidence>
<dbReference type="EMBL" id="AP006618">
    <property type="protein sequence ID" value="BAD59596.1"/>
    <property type="molecule type" value="Genomic_DNA"/>
</dbReference>
<dbReference type="Pfam" id="PF09995">
    <property type="entry name" value="MPAB_Lcp_cat"/>
    <property type="match status" value="1"/>
</dbReference>
<sequence>MRASKHIPLNDENGAVMTSPLRTPARHEPPAYDIRDHLDGSAAFFGAAANVIMQLSLPPVGYGVLESTVDSGKIMLHPIKRTRTTLTYLAVAMLGSDDERAAYRAAVDTAHRAVRSGPDSPVRYNAFDRELQLWVAACLYWGARDLYERMHGPMDPGTADGFYRAAERLGTTLQMHPAQWPPDRAAFDTYWREHLATTRIDPPVREYFWDLVNLKMFPRPVRLAVAPFHRWMVAGLLPERLREQMGMRWSPRDDRRLARLLTTVGAVEDRLPRPVKTFPVNAFLWDMRLRRRLGLPLV</sequence>
<dbReference type="HOGENOM" id="CLU_059206_3_0_11"/>
<keyword evidence="4" id="KW-1185">Reference proteome</keyword>
<evidence type="ECO:0000256" key="1">
    <source>
        <dbReference type="SAM" id="MobiDB-lite"/>
    </source>
</evidence>
<feature type="domain" description="ER-bound oxygenase mpaB/mpaB'/Rubber oxygenase catalytic" evidence="2">
    <location>
        <begin position="35"/>
        <end position="265"/>
    </location>
</feature>
<dbReference type="AlphaFoldDB" id="Q5YQE5"/>
<dbReference type="PANTHER" id="PTHR36151:SF3">
    <property type="entry name" value="ER-BOUND OXYGENASE MPAB_MPAB'_RUBBER OXYGENASE CATALYTIC DOMAIN-CONTAINING PROTEIN"/>
    <property type="match status" value="1"/>
</dbReference>